<dbReference type="RefSeq" id="WP_275469748.1">
    <property type="nucleotide sequence ID" value="NZ_CP110232.1"/>
</dbReference>
<protein>
    <recommendedName>
        <fullName evidence="4">Lipoprotein</fullName>
    </recommendedName>
</protein>
<name>A0AAF0I896_9ENTE</name>
<gene>
    <name evidence="2" type="ORF">OL234_03290</name>
</gene>
<evidence type="ECO:0000313" key="3">
    <source>
        <dbReference type="Proteomes" id="UP001179647"/>
    </source>
</evidence>
<evidence type="ECO:0008006" key="4">
    <source>
        <dbReference type="Google" id="ProtNLM"/>
    </source>
</evidence>
<dbReference type="Proteomes" id="UP001179647">
    <property type="component" value="Chromosome"/>
</dbReference>
<feature type="chain" id="PRO_5042079988" description="Lipoprotein" evidence="1">
    <location>
        <begin position="21"/>
        <end position="154"/>
    </location>
</feature>
<accession>A0AAF0I896</accession>
<dbReference type="KEGG" id="vie:OL234_03290"/>
<dbReference type="AlphaFoldDB" id="A0AAF0I896"/>
<feature type="signal peptide" evidence="1">
    <location>
        <begin position="1"/>
        <end position="20"/>
    </location>
</feature>
<organism evidence="2 3">
    <name type="scientific">Vagococcus intermedius</name>
    <dbReference type="NCBI Taxonomy" id="2991418"/>
    <lineage>
        <taxon>Bacteria</taxon>
        <taxon>Bacillati</taxon>
        <taxon>Bacillota</taxon>
        <taxon>Bacilli</taxon>
        <taxon>Lactobacillales</taxon>
        <taxon>Enterococcaceae</taxon>
        <taxon>Vagococcus</taxon>
    </lineage>
</organism>
<keyword evidence="1" id="KW-0732">Signal</keyword>
<evidence type="ECO:0000256" key="1">
    <source>
        <dbReference type="SAM" id="SignalP"/>
    </source>
</evidence>
<proteinExistence type="predicted"/>
<keyword evidence="3" id="KW-1185">Reference proteome</keyword>
<evidence type="ECO:0000313" key="2">
    <source>
        <dbReference type="EMBL" id="WEG73949.1"/>
    </source>
</evidence>
<dbReference type="EMBL" id="CP110232">
    <property type="protein sequence ID" value="WEG73949.1"/>
    <property type="molecule type" value="Genomic_DNA"/>
</dbReference>
<sequence>MLKRKGIILALGLVCLSLVGCTPEKMTNKTSEKQTEISQEMVDKNDKEVNQKNDKATLLKAVLKEDASIEGDSVRLTLVSVEGIKDPEELAMGFGEEGVVLNASQKQLLDQLTPDKLLKGTQVEVALEEHAVTTRSLPPQIPGNSIISIKKIVE</sequence>
<reference evidence="2" key="1">
    <citation type="submission" date="2022-10" db="EMBL/GenBank/DDBJ databases">
        <title>Vagococcus sp. isolated from poultry meat.</title>
        <authorList>
            <person name="Johansson P."/>
            <person name="Bjorkroth J."/>
        </authorList>
    </citation>
    <scope>NUCLEOTIDE SEQUENCE</scope>
    <source>
        <strain evidence="2">STAA11</strain>
    </source>
</reference>
<dbReference type="PROSITE" id="PS51257">
    <property type="entry name" value="PROKAR_LIPOPROTEIN"/>
    <property type="match status" value="1"/>
</dbReference>